<dbReference type="GO" id="GO:0009061">
    <property type="term" value="P:anaerobic respiration"/>
    <property type="evidence" value="ECO:0007669"/>
    <property type="project" value="TreeGrafter"/>
</dbReference>
<comment type="caution">
    <text evidence="4">The sequence shown here is derived from an EMBL/GenBank/DDBJ whole genome shotgun (WGS) entry which is preliminary data.</text>
</comment>
<accession>A0A1Y4L865</accession>
<proteinExistence type="predicted"/>
<dbReference type="PANTHER" id="PTHR11632">
    <property type="entry name" value="SUCCINATE DEHYDROGENASE 2 FLAVOPROTEIN SUBUNIT"/>
    <property type="match status" value="1"/>
</dbReference>
<organism evidence="4 5">
    <name type="scientific">Butyricicoccus pullicaecorum</name>
    <dbReference type="NCBI Taxonomy" id="501571"/>
    <lineage>
        <taxon>Bacteria</taxon>
        <taxon>Bacillati</taxon>
        <taxon>Bacillota</taxon>
        <taxon>Clostridia</taxon>
        <taxon>Eubacteriales</taxon>
        <taxon>Butyricicoccaceae</taxon>
        <taxon>Butyricicoccus</taxon>
    </lineage>
</organism>
<evidence type="ECO:0000256" key="2">
    <source>
        <dbReference type="ARBA" id="ARBA00023002"/>
    </source>
</evidence>
<dbReference type="GO" id="GO:0033765">
    <property type="term" value="F:steroid dehydrogenase activity, acting on the CH-CH group of donors"/>
    <property type="evidence" value="ECO:0007669"/>
    <property type="project" value="UniProtKB-ARBA"/>
</dbReference>
<dbReference type="Gene3D" id="3.50.50.60">
    <property type="entry name" value="FAD/NAD(P)-binding domain"/>
    <property type="match status" value="2"/>
</dbReference>
<dbReference type="InterPro" id="IPR036188">
    <property type="entry name" value="FAD/NAD-bd_sf"/>
</dbReference>
<dbReference type="RefSeq" id="WP_087372209.1">
    <property type="nucleotide sequence ID" value="NZ_NFKK01000006.1"/>
</dbReference>
<dbReference type="SUPFAM" id="SSF51905">
    <property type="entry name" value="FAD/NAD(P)-binding domain"/>
    <property type="match status" value="1"/>
</dbReference>
<dbReference type="InterPro" id="IPR030664">
    <property type="entry name" value="SdhA/FrdA/AprA"/>
</dbReference>
<keyword evidence="2" id="KW-0560">Oxidoreductase</keyword>
<dbReference type="PRINTS" id="PR00368">
    <property type="entry name" value="FADPNR"/>
</dbReference>
<name>A0A1Y4L865_9FIRM</name>
<gene>
    <name evidence="4" type="ORF">B5F17_06725</name>
</gene>
<dbReference type="PANTHER" id="PTHR11632:SF51">
    <property type="entry name" value="SUCCINATE DEHYDROGENASE [UBIQUINONE] FLAVOPROTEIN SUBUNIT, MITOCHONDRIAL"/>
    <property type="match status" value="1"/>
</dbReference>
<dbReference type="EMBL" id="NFKK01000006">
    <property type="protein sequence ID" value="OUP52923.1"/>
    <property type="molecule type" value="Genomic_DNA"/>
</dbReference>
<protein>
    <recommendedName>
        <fullName evidence="3">FAD-dependent oxidoreductase 2 FAD-binding domain-containing protein</fullName>
    </recommendedName>
</protein>
<dbReference type="GO" id="GO:0000104">
    <property type="term" value="F:succinate dehydrogenase activity"/>
    <property type="evidence" value="ECO:0007669"/>
    <property type="project" value="TreeGrafter"/>
</dbReference>
<evidence type="ECO:0000259" key="3">
    <source>
        <dbReference type="Pfam" id="PF00890"/>
    </source>
</evidence>
<feature type="domain" description="FAD-dependent oxidoreductase 2 FAD-binding" evidence="3">
    <location>
        <begin position="19"/>
        <end position="436"/>
    </location>
</feature>
<dbReference type="AlphaFoldDB" id="A0A1Y4L865"/>
<reference evidence="5" key="1">
    <citation type="submission" date="2017-04" db="EMBL/GenBank/DDBJ databases">
        <title>Function of individual gut microbiota members based on whole genome sequencing of pure cultures obtained from chicken caecum.</title>
        <authorList>
            <person name="Medvecky M."/>
            <person name="Cejkova D."/>
            <person name="Polansky O."/>
            <person name="Karasova D."/>
            <person name="Kubasova T."/>
            <person name="Cizek A."/>
            <person name="Rychlik I."/>
        </authorList>
    </citation>
    <scope>NUCLEOTIDE SEQUENCE [LARGE SCALE GENOMIC DNA]</scope>
    <source>
        <strain evidence="5">An180</strain>
    </source>
</reference>
<evidence type="ECO:0000313" key="5">
    <source>
        <dbReference type="Proteomes" id="UP000195897"/>
    </source>
</evidence>
<dbReference type="Pfam" id="PF00890">
    <property type="entry name" value="FAD_binding_2"/>
    <property type="match status" value="1"/>
</dbReference>
<dbReference type="InterPro" id="IPR003953">
    <property type="entry name" value="FAD-dep_OxRdtase_2_FAD-bd"/>
</dbReference>
<keyword evidence="1" id="KW-0285">Flavoprotein</keyword>
<dbReference type="Gene3D" id="3.90.700.10">
    <property type="entry name" value="Succinate dehydrogenase/fumarate reductase flavoprotein, catalytic domain"/>
    <property type="match status" value="1"/>
</dbReference>
<evidence type="ECO:0000256" key="1">
    <source>
        <dbReference type="ARBA" id="ARBA00022630"/>
    </source>
</evidence>
<dbReference type="GO" id="GO:0050660">
    <property type="term" value="F:flavin adenine dinucleotide binding"/>
    <property type="evidence" value="ECO:0007669"/>
    <property type="project" value="TreeGrafter"/>
</dbReference>
<dbReference type="GO" id="GO:0005886">
    <property type="term" value="C:plasma membrane"/>
    <property type="evidence" value="ECO:0007669"/>
    <property type="project" value="TreeGrafter"/>
</dbReference>
<dbReference type="Proteomes" id="UP000195897">
    <property type="component" value="Unassembled WGS sequence"/>
</dbReference>
<evidence type="ECO:0000313" key="4">
    <source>
        <dbReference type="EMBL" id="OUP52923.1"/>
    </source>
</evidence>
<dbReference type="GO" id="GO:0009055">
    <property type="term" value="F:electron transfer activity"/>
    <property type="evidence" value="ECO:0007669"/>
    <property type="project" value="TreeGrafter"/>
</dbReference>
<dbReference type="InterPro" id="IPR027477">
    <property type="entry name" value="Succ_DH/fumarate_Rdtase_cat_sf"/>
</dbReference>
<sequence>MKTTSICCAGRTIPVYALDALVVGTGCAGYNAADWLYDLGRTDVAIVTEGIKMGTSRNTGSDKQTYYKLSLASDEADSVQEMAQTLFSGGSVNGDTALAEAAGSVRSFMKLVNLGVPFPCSEYGEYVGYKTDHDPRQRATSAGPLTSRFMTEALERSVQKKGIRIFNQMQAVRLLVEDGKVFGLLALDLTRPGADGLTLFACPHIILATGGPAGVYDASVYPCGHVGMTGMALEAGAKLVNLQEWQYGLASIDFRWNVSGTYQQVLPRYISVDADGVEREFLLDYFDTPAQALDAVFLKGYQWPFDVRKVQGSSIIDLIVHHETIDLGRRVYMDFRTDPTGLDFSALSEETFRYLKNSGALMPTPIARLAHMNPDAIELYRAHGIDLTTESLRVAVCAQHNNGGIAVDLNWQTNIQGLYAAGECAGTFGVYRPGGSALNACQVGSMRAAEHIACTTKPALFAAEQLEEQVERVLTSWLADALESLNHCDVHSTSYTMRREMQKRMSAQAAHIRQPEALQALCDALDAQLRHFFRDYRLVSPGGFAQMLRTRDVLLTQRAVVSSMTLCAQQWGSRGSGLVLDSAGVACEGLRDYRYRLPQEVGMDQQVVTEWNSDGISSSFAPVRPIPARDSWFENVWREYRTHTAGLQ</sequence>